<dbReference type="Pfam" id="PF04398">
    <property type="entry name" value="DUF538"/>
    <property type="match status" value="1"/>
</dbReference>
<organism evidence="2 3">
    <name type="scientific">Ananas comosus</name>
    <name type="common">Pineapple</name>
    <name type="synonym">Ananas ananas</name>
    <dbReference type="NCBI Taxonomy" id="4615"/>
    <lineage>
        <taxon>Eukaryota</taxon>
        <taxon>Viridiplantae</taxon>
        <taxon>Streptophyta</taxon>
        <taxon>Embryophyta</taxon>
        <taxon>Tracheophyta</taxon>
        <taxon>Spermatophyta</taxon>
        <taxon>Magnoliopsida</taxon>
        <taxon>Liliopsida</taxon>
        <taxon>Poales</taxon>
        <taxon>Bromeliaceae</taxon>
        <taxon>Bromelioideae</taxon>
        <taxon>Ananas</taxon>
    </lineage>
</organism>
<feature type="chain" id="PRO_5008508529" evidence="1">
    <location>
        <begin position="23"/>
        <end position="137"/>
    </location>
</feature>
<gene>
    <name evidence="2" type="ORF">ACMD2_06594</name>
</gene>
<evidence type="ECO:0000313" key="3">
    <source>
        <dbReference type="Proteomes" id="UP000092600"/>
    </source>
</evidence>
<dbReference type="STRING" id="4615.A0A199W1A0"/>
<keyword evidence="1" id="KW-0732">Signal</keyword>
<feature type="signal peptide" evidence="1">
    <location>
        <begin position="1"/>
        <end position="22"/>
    </location>
</feature>
<evidence type="ECO:0000256" key="1">
    <source>
        <dbReference type="SAM" id="SignalP"/>
    </source>
</evidence>
<name>A0A199W1A0_ANACO</name>
<dbReference type="SUPFAM" id="SSF141562">
    <property type="entry name" value="At5g01610-like"/>
    <property type="match status" value="1"/>
</dbReference>
<reference evidence="2 3" key="1">
    <citation type="journal article" date="2016" name="DNA Res.">
        <title>The draft genome of MD-2 pineapple using hybrid error correction of long reads.</title>
        <authorList>
            <person name="Redwan R.M."/>
            <person name="Saidin A."/>
            <person name="Kumar S.V."/>
        </authorList>
    </citation>
    <scope>NUCLEOTIDE SEQUENCE [LARGE SCALE GENOMIC DNA]</scope>
    <source>
        <strain evidence="3">cv. MD2</strain>
        <tissue evidence="2">Leaf</tissue>
    </source>
</reference>
<dbReference type="PANTHER" id="PTHR31676">
    <property type="entry name" value="T31J12.3 PROTEIN-RELATED"/>
    <property type="match status" value="1"/>
</dbReference>
<dbReference type="EMBL" id="LSRQ01000366">
    <property type="protein sequence ID" value="OAY83242.1"/>
    <property type="molecule type" value="Genomic_DNA"/>
</dbReference>
<dbReference type="InterPro" id="IPR007493">
    <property type="entry name" value="DUF538"/>
</dbReference>
<proteinExistence type="predicted"/>
<dbReference type="AlphaFoldDB" id="A0A199W1A0"/>
<protein>
    <submittedName>
        <fullName evidence="2">Uncharacterized protein</fullName>
    </submittedName>
</protein>
<dbReference type="Proteomes" id="UP000092600">
    <property type="component" value="Unassembled WGS sequence"/>
</dbReference>
<sequence length="137" mass="14141">MAIPKSLVSILAIIAIVARALGSEAPSAYEMLERFNFPRGILPEGVRGYTLGEDGAFEVYLSGECEFKVEGGGGEGEGEGVPAEVVRSDADLDFYVGPLSASFPVSNFEESPRCGCGFYCAPPSSSSSSSSAAAAEA</sequence>
<evidence type="ECO:0000313" key="2">
    <source>
        <dbReference type="EMBL" id="OAY83242.1"/>
    </source>
</evidence>
<dbReference type="InterPro" id="IPR036758">
    <property type="entry name" value="At5g01610-like"/>
</dbReference>
<comment type="caution">
    <text evidence="2">The sequence shown here is derived from an EMBL/GenBank/DDBJ whole genome shotgun (WGS) entry which is preliminary data.</text>
</comment>
<dbReference type="Gene3D" id="2.30.240.10">
    <property type="entry name" value="At5g01610-like"/>
    <property type="match status" value="1"/>
</dbReference>
<accession>A0A199W1A0</accession>
<dbReference type="PANTHER" id="PTHR31676:SF27">
    <property type="entry name" value="EXPRESSED PROTEIN"/>
    <property type="match status" value="1"/>
</dbReference>